<evidence type="ECO:0000256" key="2">
    <source>
        <dbReference type="ARBA" id="ARBA00022692"/>
    </source>
</evidence>
<keyword evidence="8" id="KW-1185">Reference proteome</keyword>
<comment type="caution">
    <text evidence="7">The sequence shown here is derived from an EMBL/GenBank/DDBJ whole genome shotgun (WGS) entry which is preliminary data.</text>
</comment>
<dbReference type="PANTHER" id="PTHR38483">
    <property type="entry name" value="CHROMOSOME 1, WHOLE GENOME SHOTGUN SEQUENCE"/>
    <property type="match status" value="1"/>
</dbReference>
<evidence type="ECO:0000256" key="3">
    <source>
        <dbReference type="ARBA" id="ARBA00022989"/>
    </source>
</evidence>
<protein>
    <recommendedName>
        <fullName evidence="6">Ion transport domain-containing protein</fullName>
    </recommendedName>
</protein>
<evidence type="ECO:0000256" key="1">
    <source>
        <dbReference type="ARBA" id="ARBA00004141"/>
    </source>
</evidence>
<evidence type="ECO:0000259" key="6">
    <source>
        <dbReference type="Pfam" id="PF00520"/>
    </source>
</evidence>
<dbReference type="GO" id="GO:0005216">
    <property type="term" value="F:monoatomic ion channel activity"/>
    <property type="evidence" value="ECO:0007669"/>
    <property type="project" value="InterPro"/>
</dbReference>
<sequence length="218" mass="24995">MPFEEDDDRAHLFASEEDHSSSLLPPSSRTQHQLTKSEMIKGMANRFMYSKFYIGLYLALAILSFITIVMSLEEKCPSVMFIICESIINLAMIVEVTTRLLAFGTQYWKSVWNIIDLVLVGLCAVTLIVLTTGCSIGERSEALFDTVLLVIRNGFQLFRLFMMLRKNQYSLHARSTRIDFDDIVVNREPSLEFTALDRDRGLDESFLDDDDDLERGRL</sequence>
<keyword evidence="3 5" id="KW-1133">Transmembrane helix</keyword>
<dbReference type="Pfam" id="PF00520">
    <property type="entry name" value="Ion_trans"/>
    <property type="match status" value="1"/>
</dbReference>
<dbReference type="InterPro" id="IPR027359">
    <property type="entry name" value="Volt_channel_dom_sf"/>
</dbReference>
<dbReference type="GO" id="GO:0016020">
    <property type="term" value="C:membrane"/>
    <property type="evidence" value="ECO:0007669"/>
    <property type="project" value="UniProtKB-SubCell"/>
</dbReference>
<dbReference type="InParanoid" id="A0A1C7NSE8"/>
<dbReference type="PANTHER" id="PTHR38483:SF1">
    <property type="entry name" value="ION TRANSPORT DOMAIN-CONTAINING PROTEIN"/>
    <property type="match status" value="1"/>
</dbReference>
<evidence type="ECO:0000256" key="5">
    <source>
        <dbReference type="SAM" id="Phobius"/>
    </source>
</evidence>
<keyword evidence="2 5" id="KW-0812">Transmembrane</keyword>
<accession>A0A1C7NSE8</accession>
<reference evidence="7 8" key="1">
    <citation type="submission" date="2016-03" db="EMBL/GenBank/DDBJ databases">
        <title>Choanephora cucurbitarum.</title>
        <authorList>
            <person name="Min B."/>
            <person name="Park H."/>
            <person name="Park J.-H."/>
            <person name="Shin H.-D."/>
            <person name="Choi I.-G."/>
        </authorList>
    </citation>
    <scope>NUCLEOTIDE SEQUENCE [LARGE SCALE GENOMIC DNA]</scope>
    <source>
        <strain evidence="7 8">KUS-F28377</strain>
    </source>
</reference>
<proteinExistence type="predicted"/>
<feature type="transmembrane region" description="Helical" evidence="5">
    <location>
        <begin position="78"/>
        <end position="98"/>
    </location>
</feature>
<keyword evidence="4 5" id="KW-0472">Membrane</keyword>
<evidence type="ECO:0000313" key="8">
    <source>
        <dbReference type="Proteomes" id="UP000093000"/>
    </source>
</evidence>
<feature type="transmembrane region" description="Helical" evidence="5">
    <location>
        <begin position="142"/>
        <end position="162"/>
    </location>
</feature>
<dbReference type="AlphaFoldDB" id="A0A1C7NSE8"/>
<gene>
    <name evidence="7" type="ORF">A0J61_01659</name>
</gene>
<dbReference type="EMBL" id="LUGH01000055">
    <property type="protein sequence ID" value="OBZ90294.1"/>
    <property type="molecule type" value="Genomic_DNA"/>
</dbReference>
<evidence type="ECO:0000313" key="7">
    <source>
        <dbReference type="EMBL" id="OBZ90294.1"/>
    </source>
</evidence>
<feature type="transmembrane region" description="Helical" evidence="5">
    <location>
        <begin position="110"/>
        <end position="130"/>
    </location>
</feature>
<comment type="subcellular location">
    <subcellularLocation>
        <location evidence="1">Membrane</location>
        <topology evidence="1">Multi-pass membrane protein</topology>
    </subcellularLocation>
</comment>
<dbReference type="Proteomes" id="UP000093000">
    <property type="component" value="Unassembled WGS sequence"/>
</dbReference>
<dbReference type="InterPro" id="IPR005821">
    <property type="entry name" value="Ion_trans_dom"/>
</dbReference>
<dbReference type="Gene3D" id="1.20.120.350">
    <property type="entry name" value="Voltage-gated potassium channels. Chain C"/>
    <property type="match status" value="1"/>
</dbReference>
<feature type="transmembrane region" description="Helical" evidence="5">
    <location>
        <begin position="52"/>
        <end position="72"/>
    </location>
</feature>
<name>A0A1C7NSE8_9FUNG</name>
<dbReference type="STRING" id="101091.A0A1C7NSE8"/>
<dbReference type="SUPFAM" id="SSF81324">
    <property type="entry name" value="Voltage-gated potassium channels"/>
    <property type="match status" value="1"/>
</dbReference>
<feature type="domain" description="Ion transport" evidence="6">
    <location>
        <begin position="58"/>
        <end position="165"/>
    </location>
</feature>
<organism evidence="7 8">
    <name type="scientific">Choanephora cucurbitarum</name>
    <dbReference type="NCBI Taxonomy" id="101091"/>
    <lineage>
        <taxon>Eukaryota</taxon>
        <taxon>Fungi</taxon>
        <taxon>Fungi incertae sedis</taxon>
        <taxon>Mucoromycota</taxon>
        <taxon>Mucoromycotina</taxon>
        <taxon>Mucoromycetes</taxon>
        <taxon>Mucorales</taxon>
        <taxon>Mucorineae</taxon>
        <taxon>Choanephoraceae</taxon>
        <taxon>Choanephoroideae</taxon>
        <taxon>Choanephora</taxon>
    </lineage>
</organism>
<dbReference type="OrthoDB" id="429183at2759"/>
<evidence type="ECO:0000256" key="4">
    <source>
        <dbReference type="ARBA" id="ARBA00023136"/>
    </source>
</evidence>